<dbReference type="InterPro" id="IPR017850">
    <property type="entry name" value="Alkaline_phosphatase_core_sf"/>
</dbReference>
<feature type="transmembrane region" description="Helical" evidence="9">
    <location>
        <begin position="144"/>
        <end position="164"/>
    </location>
</feature>
<feature type="transmembrane region" description="Helical" evidence="9">
    <location>
        <begin position="88"/>
        <end position="107"/>
    </location>
</feature>
<evidence type="ECO:0000259" key="10">
    <source>
        <dbReference type="Pfam" id="PF00884"/>
    </source>
</evidence>
<feature type="active site" evidence="6">
    <location>
        <position position="338"/>
    </location>
</feature>
<dbReference type="CDD" id="cd16015">
    <property type="entry name" value="LTA_synthase"/>
    <property type="match status" value="1"/>
</dbReference>
<keyword evidence="3 9" id="KW-0812">Transmembrane</keyword>
<keyword evidence="7" id="KW-0464">Manganese</keyword>
<feature type="transmembrane region" description="Helical" evidence="9">
    <location>
        <begin position="176"/>
        <end position="196"/>
    </location>
</feature>
<dbReference type="PANTHER" id="PTHR47371:SF3">
    <property type="entry name" value="PHOSPHOGLYCEROL TRANSFERASE I"/>
    <property type="match status" value="1"/>
</dbReference>
<dbReference type="InterPro" id="IPR012160">
    <property type="entry name" value="LtaS-like"/>
</dbReference>
<dbReference type="Pfam" id="PF00884">
    <property type="entry name" value="Sulfatase"/>
    <property type="match status" value="1"/>
</dbReference>
<feature type="transmembrane region" description="Helical" evidence="9">
    <location>
        <begin position="62"/>
        <end position="81"/>
    </location>
</feature>
<keyword evidence="4 9" id="KW-1133">Transmembrane helix</keyword>
<dbReference type="PANTHER" id="PTHR47371">
    <property type="entry name" value="LIPOTEICHOIC ACID SYNTHASE"/>
    <property type="match status" value="1"/>
</dbReference>
<dbReference type="InterPro" id="IPR000917">
    <property type="entry name" value="Sulfatase_N"/>
</dbReference>
<evidence type="ECO:0000256" key="3">
    <source>
        <dbReference type="ARBA" id="ARBA00022692"/>
    </source>
</evidence>
<sequence length="653" mass="73882">MFKAKVHPFIQKMGPYGIILQIMLIALPVLTGFRLLFSIWQWDRVQASGVGFELFLQGVRADLIMVSLLMVPLVLLVPLLANRFTWSLWRLIAVFWGVAALTLLVFMEVSTPAFMMQYDVRPNRLFVEYLKYPKEVLSTLWEGFRFWLISGIVLTGLGASYFYRRLKNHLEVKPQLSLLKTLLVWPLVVLLVALSIRSTTGHRPANPSFFAITGDPMVNSLVINSTWSVAFAIYNLKHEAKSSEVYGKMSDEQILQIVRSEPALKDYEFNHPNQPTLHLQKPVMQRERPLNLVIVLEESLGATYVESLGGIKGVTPYLEALKNDGWWFENLYATGTRSVRGIEAVVAGYMPTPARSTVKLSLSQQNFATLADVLGRQGYHTEFMYGGEAHFDNMRSFFTGNGFQQITDQNSITSPEFVGSWGASDGDLFNKAHERFTELHQSNKPFFGLVFSSSNHEPFEFPDGKIELYEEPKATVNNAVKYADYALGQFFKQAKTSDYWQNTLFLVVADHDSRVYGSELVPVKKFHIPGVIVGADIQAKSIETLTSQIDLAPTLLSLMGIESQHPFVGRDLARDTERAGRAMMQFFDNYAWMENGQVTILRPNQDAVQAKYDAIGRQLEALQPADKVMQEKALAHALLAAKMYERQQYQIPK</sequence>
<name>A0A1T4RAY0_9GAMM</name>
<dbReference type="Gene3D" id="3.30.1120.80">
    <property type="match status" value="1"/>
</dbReference>
<reference evidence="11 12" key="1">
    <citation type="submission" date="2017-01" db="EMBL/GenBank/DDBJ databases">
        <title>Genome Sequencing of a Marine Spirillum, Oceanospirillum multiglobuliferum ATCC 33336, from Japan.</title>
        <authorList>
            <person name="Carney J.G."/>
            <person name="Trachtenberg A.M."/>
            <person name="Rheaume B.A."/>
            <person name="Linnane J.D."/>
            <person name="Pitts N.L."/>
            <person name="Mykles D.L."/>
            <person name="Maclea K.S."/>
        </authorList>
    </citation>
    <scope>NUCLEOTIDE SEQUENCE [LARGE SCALE GENOMIC DNA]</scope>
    <source>
        <strain evidence="11 12">ATCC 33336</strain>
    </source>
</reference>
<feature type="binding site" evidence="8">
    <location>
        <position position="298"/>
    </location>
    <ligand>
        <name>Mn(2+)</name>
        <dbReference type="ChEBI" id="CHEBI:29035"/>
    </ligand>
</feature>
<gene>
    <name evidence="11" type="ORF">BTE48_10410</name>
</gene>
<accession>A0A1T4RAY0</accession>
<dbReference type="RefSeq" id="WP_078745839.1">
    <property type="nucleotide sequence ID" value="NZ_FUXG01000015.1"/>
</dbReference>
<comment type="caution">
    <text evidence="11">The sequence shown here is derived from an EMBL/GenBank/DDBJ whole genome shotgun (WGS) entry which is preliminary data.</text>
</comment>
<feature type="transmembrane region" description="Helical" evidence="9">
    <location>
        <begin position="20"/>
        <end position="42"/>
    </location>
</feature>
<evidence type="ECO:0000256" key="6">
    <source>
        <dbReference type="PIRSR" id="PIRSR005091-1"/>
    </source>
</evidence>
<evidence type="ECO:0000256" key="9">
    <source>
        <dbReference type="SAM" id="Phobius"/>
    </source>
</evidence>
<dbReference type="GO" id="GO:0005886">
    <property type="term" value="C:plasma membrane"/>
    <property type="evidence" value="ECO:0007669"/>
    <property type="project" value="UniProtKB-SubCell"/>
</dbReference>
<dbReference type="Proteomes" id="UP000191418">
    <property type="component" value="Unassembled WGS sequence"/>
</dbReference>
<feature type="binding site" evidence="8">
    <location>
        <position position="510"/>
    </location>
    <ligand>
        <name>Mn(2+)</name>
        <dbReference type="ChEBI" id="CHEBI:29035"/>
    </ligand>
</feature>
<dbReference type="EMBL" id="MTSM01000012">
    <property type="protein sequence ID" value="OPX55163.1"/>
    <property type="molecule type" value="Genomic_DNA"/>
</dbReference>
<evidence type="ECO:0000256" key="5">
    <source>
        <dbReference type="ARBA" id="ARBA00023136"/>
    </source>
</evidence>
<keyword evidence="12" id="KW-1185">Reference proteome</keyword>
<organism evidence="11 12">
    <name type="scientific">Oceanospirillum multiglobuliferum</name>
    <dbReference type="NCBI Taxonomy" id="64969"/>
    <lineage>
        <taxon>Bacteria</taxon>
        <taxon>Pseudomonadati</taxon>
        <taxon>Pseudomonadota</taxon>
        <taxon>Gammaproteobacteria</taxon>
        <taxon>Oceanospirillales</taxon>
        <taxon>Oceanospirillaceae</taxon>
        <taxon>Oceanospirillum</taxon>
    </lineage>
</organism>
<keyword evidence="2" id="KW-1003">Cell membrane</keyword>
<proteinExistence type="predicted"/>
<dbReference type="AlphaFoldDB" id="A0A1T4RAY0"/>
<feature type="binding site" evidence="8">
    <location>
        <position position="511"/>
    </location>
    <ligand>
        <name>Mn(2+)</name>
        <dbReference type="ChEBI" id="CHEBI:29035"/>
    </ligand>
</feature>
<dbReference type="SUPFAM" id="SSF53649">
    <property type="entry name" value="Alkaline phosphatase-like"/>
    <property type="match status" value="1"/>
</dbReference>
<feature type="binding site" evidence="7">
    <location>
        <position position="456"/>
    </location>
    <ligand>
        <name>substrate</name>
    </ligand>
</feature>
<dbReference type="PIRSF" id="PIRSF005091">
    <property type="entry name" value="Mmb_sulf_HI1246"/>
    <property type="match status" value="1"/>
</dbReference>
<evidence type="ECO:0000313" key="12">
    <source>
        <dbReference type="Proteomes" id="UP000191418"/>
    </source>
</evidence>
<evidence type="ECO:0000313" key="11">
    <source>
        <dbReference type="EMBL" id="OPX55163.1"/>
    </source>
</evidence>
<evidence type="ECO:0000256" key="2">
    <source>
        <dbReference type="ARBA" id="ARBA00022475"/>
    </source>
</evidence>
<dbReference type="InterPro" id="IPR050448">
    <property type="entry name" value="OpgB/LTA_synthase_biosynth"/>
</dbReference>
<dbReference type="OrthoDB" id="9760224at2"/>
<evidence type="ECO:0000256" key="1">
    <source>
        <dbReference type="ARBA" id="ARBA00004651"/>
    </source>
</evidence>
<evidence type="ECO:0000256" key="7">
    <source>
        <dbReference type="PIRSR" id="PIRSR005091-2"/>
    </source>
</evidence>
<dbReference type="Gene3D" id="3.40.720.10">
    <property type="entry name" value="Alkaline Phosphatase, subunit A"/>
    <property type="match status" value="1"/>
</dbReference>
<keyword evidence="7" id="KW-0479">Metal-binding</keyword>
<protein>
    <submittedName>
        <fullName evidence="11">Sulfatase</fullName>
    </submittedName>
</protein>
<feature type="domain" description="Sulfatase N-terminal" evidence="10">
    <location>
        <begin position="291"/>
        <end position="561"/>
    </location>
</feature>
<comment type="subcellular location">
    <subcellularLocation>
        <location evidence="1">Cell membrane</location>
        <topology evidence="1">Multi-pass membrane protein</topology>
    </subcellularLocation>
</comment>
<dbReference type="GO" id="GO:0046872">
    <property type="term" value="F:metal ion binding"/>
    <property type="evidence" value="ECO:0007669"/>
    <property type="project" value="UniProtKB-KW"/>
</dbReference>
<evidence type="ECO:0000256" key="4">
    <source>
        <dbReference type="ARBA" id="ARBA00022989"/>
    </source>
</evidence>
<evidence type="ECO:0000256" key="8">
    <source>
        <dbReference type="PIRSR" id="PIRSR005091-3"/>
    </source>
</evidence>
<keyword evidence="5 9" id="KW-0472">Membrane</keyword>